<keyword evidence="1" id="KW-0472">Membrane</keyword>
<reference evidence="2 3" key="1">
    <citation type="journal article" date="2024" name="J Genomics">
        <title>Draft genome sequencing and assembly of Favolaschia claudopus CIRM-BRFM 2984 isolated from oak limbs.</title>
        <authorList>
            <person name="Navarro D."/>
            <person name="Drula E."/>
            <person name="Chaduli D."/>
            <person name="Cazenave R."/>
            <person name="Ahrendt S."/>
            <person name="Wang J."/>
            <person name="Lipzen A."/>
            <person name="Daum C."/>
            <person name="Barry K."/>
            <person name="Grigoriev I.V."/>
            <person name="Favel A."/>
            <person name="Rosso M.N."/>
            <person name="Martin F."/>
        </authorList>
    </citation>
    <scope>NUCLEOTIDE SEQUENCE [LARGE SCALE GENOMIC DNA]</scope>
    <source>
        <strain evidence="2 3">CIRM-BRFM 2984</strain>
    </source>
</reference>
<name>A0AAW0AWL6_9AGAR</name>
<evidence type="ECO:0000313" key="2">
    <source>
        <dbReference type="EMBL" id="KAK7017767.1"/>
    </source>
</evidence>
<dbReference type="AlphaFoldDB" id="A0AAW0AWL6"/>
<protein>
    <submittedName>
        <fullName evidence="2">Uncharacterized protein</fullName>
    </submittedName>
</protein>
<organism evidence="2 3">
    <name type="scientific">Favolaschia claudopus</name>
    <dbReference type="NCBI Taxonomy" id="2862362"/>
    <lineage>
        <taxon>Eukaryota</taxon>
        <taxon>Fungi</taxon>
        <taxon>Dikarya</taxon>
        <taxon>Basidiomycota</taxon>
        <taxon>Agaricomycotina</taxon>
        <taxon>Agaricomycetes</taxon>
        <taxon>Agaricomycetidae</taxon>
        <taxon>Agaricales</taxon>
        <taxon>Marasmiineae</taxon>
        <taxon>Mycenaceae</taxon>
        <taxon>Favolaschia</taxon>
    </lineage>
</organism>
<keyword evidence="3" id="KW-1185">Reference proteome</keyword>
<accession>A0AAW0AWL6</accession>
<proteinExistence type="predicted"/>
<gene>
    <name evidence="2" type="ORF">R3P38DRAFT_3201379</name>
</gene>
<sequence length="196" mass="21882">MILNVCSPSRSPFSQDKSLPSCALDVHLAHWVRRPTPPSTPAALPTPPHLTRRRSRLDVDTSQLAYVRTLSIIDVRRGSRPGTTTTIEETKRVMSVDGVWRWLGLVRGLYTLFPFTYAFCFAIFLPANTTWEGQESGMRLREYALVASGIECGGKIYRNAEESSSSPPSFLRRYPTAVAVAARPYPGRLQTIHVCT</sequence>
<dbReference type="Proteomes" id="UP001362999">
    <property type="component" value="Unassembled WGS sequence"/>
</dbReference>
<evidence type="ECO:0000256" key="1">
    <source>
        <dbReference type="SAM" id="Phobius"/>
    </source>
</evidence>
<keyword evidence="1" id="KW-0812">Transmembrane</keyword>
<keyword evidence="1" id="KW-1133">Transmembrane helix</keyword>
<dbReference type="EMBL" id="JAWWNJ010000047">
    <property type="protein sequence ID" value="KAK7017767.1"/>
    <property type="molecule type" value="Genomic_DNA"/>
</dbReference>
<evidence type="ECO:0000313" key="3">
    <source>
        <dbReference type="Proteomes" id="UP001362999"/>
    </source>
</evidence>
<comment type="caution">
    <text evidence="2">The sequence shown here is derived from an EMBL/GenBank/DDBJ whole genome shotgun (WGS) entry which is preliminary data.</text>
</comment>
<feature type="transmembrane region" description="Helical" evidence="1">
    <location>
        <begin position="109"/>
        <end position="131"/>
    </location>
</feature>